<accession>A0AAN2BJF3</accession>
<reference evidence="3 4" key="1">
    <citation type="journal article" date="2022" name="IScience">
        <title>An ultrasensitive nanofiber-based assay for enzymatic hydrolysis and deep-sea microbial degradation of cellulose.</title>
        <authorList>
            <person name="Tsudome M."/>
            <person name="Tachioka M."/>
            <person name="Miyazaki M."/>
            <person name="Uchimura K."/>
            <person name="Tsuda M."/>
            <person name="Takaki Y."/>
            <person name="Deguchi S."/>
        </authorList>
    </citation>
    <scope>NUCLEOTIDE SEQUENCE [LARGE SCALE GENOMIC DNA]</scope>
    <source>
        <strain evidence="3 4">GE09</strain>
    </source>
</reference>
<dbReference type="AlphaFoldDB" id="A0AAN2BJF3"/>
<dbReference type="Proteomes" id="UP001320119">
    <property type="component" value="Chromosome"/>
</dbReference>
<sequence>MPFARSIAVCLLCLCTASFADTLPQLATVPHATVTLPEGHWQQIGGEQAKVMGNKLVTPANATLITLSNGQRTLNVDVAHCNNDIGGVFKDCIDPTWERIFTQADTTQWQVISTPSARNHIIDIIFNGETDQRFGIAAGANSNPNTPNSWLDLSAFKNGHLNFDIRVVDFANNINGFEVSLNCGNRCQSTAIGVYPSHQGQWQRMSIPIATLVKAGLDISQVHTGFEIQPVSGEQKNVHIQLDNIAFEAAIPAPMDWVAL</sequence>
<dbReference type="EMBL" id="AP023086">
    <property type="protein sequence ID" value="BCD96933.1"/>
    <property type="molecule type" value="Genomic_DNA"/>
</dbReference>
<feature type="signal peptide" evidence="1">
    <location>
        <begin position="1"/>
        <end position="20"/>
    </location>
</feature>
<evidence type="ECO:0000256" key="1">
    <source>
        <dbReference type="SAM" id="SignalP"/>
    </source>
</evidence>
<keyword evidence="1" id="KW-0732">Signal</keyword>
<proteinExistence type="predicted"/>
<evidence type="ECO:0000313" key="4">
    <source>
        <dbReference type="Proteomes" id="UP001320119"/>
    </source>
</evidence>
<feature type="domain" description="ExoP galactose-binding-like" evidence="2">
    <location>
        <begin position="151"/>
        <end position="245"/>
    </location>
</feature>
<dbReference type="InterPro" id="IPR008979">
    <property type="entry name" value="Galactose-bd-like_sf"/>
</dbReference>
<evidence type="ECO:0000313" key="3">
    <source>
        <dbReference type="EMBL" id="BCD96933.1"/>
    </source>
</evidence>
<evidence type="ECO:0000259" key="2">
    <source>
        <dbReference type="Pfam" id="PF18559"/>
    </source>
</evidence>
<protein>
    <recommendedName>
        <fullName evidence="2">ExoP galactose-binding-like domain-containing protein</fullName>
    </recommendedName>
</protein>
<dbReference type="Gene3D" id="2.60.120.430">
    <property type="entry name" value="Galactose-binding lectin"/>
    <property type="match status" value="1"/>
</dbReference>
<dbReference type="KEGG" id="marq:MARGE09_P1133"/>
<keyword evidence="4" id="KW-1185">Reference proteome</keyword>
<dbReference type="Pfam" id="PF18559">
    <property type="entry name" value="Exop_C"/>
    <property type="match status" value="1"/>
</dbReference>
<gene>
    <name evidence="3" type="ORF">MARGE09_P1133</name>
</gene>
<dbReference type="SUPFAM" id="SSF49785">
    <property type="entry name" value="Galactose-binding domain-like"/>
    <property type="match status" value="1"/>
</dbReference>
<feature type="chain" id="PRO_5042946433" description="ExoP galactose-binding-like domain-containing protein" evidence="1">
    <location>
        <begin position="21"/>
        <end position="260"/>
    </location>
</feature>
<name>A0AAN2BJF3_9GAMM</name>
<dbReference type="InterPro" id="IPR041443">
    <property type="entry name" value="Exop_C"/>
</dbReference>
<organism evidence="3 4">
    <name type="scientific">Marinagarivorans cellulosilyticus</name>
    <dbReference type="NCBI Taxonomy" id="2721545"/>
    <lineage>
        <taxon>Bacteria</taxon>
        <taxon>Pseudomonadati</taxon>
        <taxon>Pseudomonadota</taxon>
        <taxon>Gammaproteobacteria</taxon>
        <taxon>Cellvibrionales</taxon>
        <taxon>Cellvibrionaceae</taxon>
        <taxon>Marinagarivorans</taxon>
    </lineage>
</organism>
<dbReference type="RefSeq" id="WP_236986416.1">
    <property type="nucleotide sequence ID" value="NZ_AP023086.1"/>
</dbReference>